<gene>
    <name evidence="1" type="ORF">GGX14DRAFT_593807</name>
</gene>
<evidence type="ECO:0000313" key="2">
    <source>
        <dbReference type="Proteomes" id="UP001219525"/>
    </source>
</evidence>
<keyword evidence="2" id="KW-1185">Reference proteome</keyword>
<organism evidence="1 2">
    <name type="scientific">Mycena pura</name>
    <dbReference type="NCBI Taxonomy" id="153505"/>
    <lineage>
        <taxon>Eukaryota</taxon>
        <taxon>Fungi</taxon>
        <taxon>Dikarya</taxon>
        <taxon>Basidiomycota</taxon>
        <taxon>Agaricomycotina</taxon>
        <taxon>Agaricomycetes</taxon>
        <taxon>Agaricomycetidae</taxon>
        <taxon>Agaricales</taxon>
        <taxon>Marasmiineae</taxon>
        <taxon>Mycenaceae</taxon>
        <taxon>Mycena</taxon>
    </lineage>
</organism>
<reference evidence="1" key="1">
    <citation type="submission" date="2023-03" db="EMBL/GenBank/DDBJ databases">
        <title>Massive genome expansion in bonnet fungi (Mycena s.s.) driven by repeated elements and novel gene families across ecological guilds.</title>
        <authorList>
            <consortium name="Lawrence Berkeley National Laboratory"/>
            <person name="Harder C.B."/>
            <person name="Miyauchi S."/>
            <person name="Viragh M."/>
            <person name="Kuo A."/>
            <person name="Thoen E."/>
            <person name="Andreopoulos B."/>
            <person name="Lu D."/>
            <person name="Skrede I."/>
            <person name="Drula E."/>
            <person name="Henrissat B."/>
            <person name="Morin E."/>
            <person name="Kohler A."/>
            <person name="Barry K."/>
            <person name="LaButti K."/>
            <person name="Morin E."/>
            <person name="Salamov A."/>
            <person name="Lipzen A."/>
            <person name="Mereny Z."/>
            <person name="Hegedus B."/>
            <person name="Baldrian P."/>
            <person name="Stursova M."/>
            <person name="Weitz H."/>
            <person name="Taylor A."/>
            <person name="Grigoriev I.V."/>
            <person name="Nagy L.G."/>
            <person name="Martin F."/>
            <person name="Kauserud H."/>
        </authorList>
    </citation>
    <scope>NUCLEOTIDE SEQUENCE</scope>
    <source>
        <strain evidence="1">9144</strain>
    </source>
</reference>
<dbReference type="EMBL" id="JARJCW010000115">
    <property type="protein sequence ID" value="KAJ7192787.1"/>
    <property type="molecule type" value="Genomic_DNA"/>
</dbReference>
<sequence>MGLGCGKVTQVTAVTNAHYERWVTAHICPDSKVFRPNYRRSPAHIARQTSLDGSTPRSSATTLHFENLRALPPARERVTSGPFNPWPAARCPLFDRAEAWYTDLMFLTTRRPAPIPHHRLTSHVFQLTLLLWPVDAFENEGLATRAVSLARRSKRVYIPVKLMLICSIRTSRVTGLEMFESFRACHGSDMGTARKNAGDHAVMADFSCLSSRIAQHLEKTSYT</sequence>
<dbReference type="AlphaFoldDB" id="A0AAD6UR40"/>
<accession>A0AAD6UR40</accession>
<evidence type="ECO:0000313" key="1">
    <source>
        <dbReference type="EMBL" id="KAJ7192787.1"/>
    </source>
</evidence>
<protein>
    <submittedName>
        <fullName evidence="1">Uncharacterized protein</fullName>
    </submittedName>
</protein>
<name>A0AAD6UR40_9AGAR</name>
<comment type="caution">
    <text evidence="1">The sequence shown here is derived from an EMBL/GenBank/DDBJ whole genome shotgun (WGS) entry which is preliminary data.</text>
</comment>
<proteinExistence type="predicted"/>
<dbReference type="Proteomes" id="UP001219525">
    <property type="component" value="Unassembled WGS sequence"/>
</dbReference>